<dbReference type="InterPro" id="IPR003615">
    <property type="entry name" value="HNH_nuc"/>
</dbReference>
<reference evidence="2" key="1">
    <citation type="journal article" date="2014" name="Int. J. Syst. Evol. Microbiol.">
        <title>Complete genome sequence of Corynebacterium casei LMG S-19264T (=DSM 44701T), isolated from a smear-ripened cheese.</title>
        <authorList>
            <consortium name="US DOE Joint Genome Institute (JGI-PGF)"/>
            <person name="Walter F."/>
            <person name="Albersmeier A."/>
            <person name="Kalinowski J."/>
            <person name="Ruckert C."/>
        </authorList>
    </citation>
    <scope>NUCLEOTIDE SEQUENCE</scope>
    <source>
        <strain evidence="2">KCTC 12870</strain>
    </source>
</reference>
<dbReference type="CDD" id="cd00085">
    <property type="entry name" value="HNHc"/>
    <property type="match status" value="1"/>
</dbReference>
<dbReference type="AlphaFoldDB" id="A0A8J3DCJ7"/>
<protein>
    <submittedName>
        <fullName evidence="2">Restriction endonuclease</fullName>
    </submittedName>
</protein>
<keyword evidence="2" id="KW-0255">Endonuclease</keyword>
<sequence>MLNRLWQPVNIVGVRRAFSLLMQEHAQALDTSNGGFQMMDAAQWIEFSLENPPETEYDTIHTIRMRMRIPSVMLLREYDRVPSKEVKFNRHNVFDRDDHTCQYCGHNYHERDLNLDHVIPRDQGGRTTWENIVTSCIRCNTQKANKMPHQAGMRLLKKPARPKWRPFVSLVDEQEPEPEWMHFIAK</sequence>
<accession>A0A8J3DCJ7</accession>
<feature type="domain" description="HNH nuclease" evidence="1">
    <location>
        <begin position="88"/>
        <end position="141"/>
    </location>
</feature>
<dbReference type="Proteomes" id="UP000642829">
    <property type="component" value="Unassembled WGS sequence"/>
</dbReference>
<dbReference type="PANTHER" id="PTHR33877">
    <property type="entry name" value="SLL1193 PROTEIN"/>
    <property type="match status" value="1"/>
</dbReference>
<dbReference type="GO" id="GO:0004519">
    <property type="term" value="F:endonuclease activity"/>
    <property type="evidence" value="ECO:0007669"/>
    <property type="project" value="UniProtKB-KW"/>
</dbReference>
<name>A0A8J3DCJ7_9BACT</name>
<keyword evidence="3" id="KW-1185">Reference proteome</keyword>
<dbReference type="Pfam" id="PF14279">
    <property type="entry name" value="HNH_5"/>
    <property type="match status" value="1"/>
</dbReference>
<dbReference type="SMART" id="SM00507">
    <property type="entry name" value="HNHc"/>
    <property type="match status" value="1"/>
</dbReference>
<keyword evidence="2" id="KW-0540">Nuclease</keyword>
<reference evidence="2" key="2">
    <citation type="submission" date="2020-09" db="EMBL/GenBank/DDBJ databases">
        <authorList>
            <person name="Sun Q."/>
            <person name="Kim S."/>
        </authorList>
    </citation>
    <scope>NUCLEOTIDE SEQUENCE</scope>
    <source>
        <strain evidence="2">KCTC 12870</strain>
    </source>
</reference>
<evidence type="ECO:0000313" key="3">
    <source>
        <dbReference type="Proteomes" id="UP000642829"/>
    </source>
</evidence>
<dbReference type="InterPro" id="IPR029471">
    <property type="entry name" value="HNH_5"/>
</dbReference>
<evidence type="ECO:0000259" key="1">
    <source>
        <dbReference type="SMART" id="SM00507"/>
    </source>
</evidence>
<dbReference type="EMBL" id="BMXG01000001">
    <property type="protein sequence ID" value="GHB89725.1"/>
    <property type="molecule type" value="Genomic_DNA"/>
</dbReference>
<keyword evidence="2" id="KW-0378">Hydrolase</keyword>
<proteinExistence type="predicted"/>
<gene>
    <name evidence="2" type="ORF">GCM10007047_00220</name>
</gene>
<dbReference type="InterPro" id="IPR052892">
    <property type="entry name" value="NA-targeting_endonuclease"/>
</dbReference>
<evidence type="ECO:0000313" key="2">
    <source>
        <dbReference type="EMBL" id="GHB89725.1"/>
    </source>
</evidence>
<dbReference type="PANTHER" id="PTHR33877:SF2">
    <property type="entry name" value="OS07G0170200 PROTEIN"/>
    <property type="match status" value="1"/>
</dbReference>
<dbReference type="Gene3D" id="1.10.30.50">
    <property type="match status" value="1"/>
</dbReference>
<organism evidence="2 3">
    <name type="scientific">Cerasicoccus arenae</name>
    <dbReference type="NCBI Taxonomy" id="424488"/>
    <lineage>
        <taxon>Bacteria</taxon>
        <taxon>Pseudomonadati</taxon>
        <taxon>Verrucomicrobiota</taxon>
        <taxon>Opitutia</taxon>
        <taxon>Puniceicoccales</taxon>
        <taxon>Cerasicoccaceae</taxon>
        <taxon>Cerasicoccus</taxon>
    </lineage>
</organism>
<comment type="caution">
    <text evidence="2">The sequence shown here is derived from an EMBL/GenBank/DDBJ whole genome shotgun (WGS) entry which is preliminary data.</text>
</comment>